<feature type="compositionally biased region" description="Acidic residues" evidence="1">
    <location>
        <begin position="697"/>
        <end position="715"/>
    </location>
</feature>
<dbReference type="SUPFAM" id="SSF53098">
    <property type="entry name" value="Ribonuclease H-like"/>
    <property type="match status" value="1"/>
</dbReference>
<dbReference type="InterPro" id="IPR001584">
    <property type="entry name" value="Integrase_cat-core"/>
</dbReference>
<keyword evidence="4" id="KW-1185">Reference proteome</keyword>
<organism evidence="3 4">
    <name type="scientific">Octadecabacter dasysiphoniae</name>
    <dbReference type="NCBI Taxonomy" id="2909341"/>
    <lineage>
        <taxon>Bacteria</taxon>
        <taxon>Pseudomonadati</taxon>
        <taxon>Pseudomonadota</taxon>
        <taxon>Alphaproteobacteria</taxon>
        <taxon>Rhodobacterales</taxon>
        <taxon>Roseobacteraceae</taxon>
        <taxon>Octadecabacter</taxon>
    </lineage>
</organism>
<comment type="caution">
    <text evidence="3">The sequence shown here is derived from an EMBL/GenBank/DDBJ whole genome shotgun (WGS) entry which is preliminary data.</text>
</comment>
<dbReference type="InterPro" id="IPR015378">
    <property type="entry name" value="Transposase-like_Mu_C"/>
</dbReference>
<accession>A0ABS9D046</accession>
<dbReference type="PROSITE" id="PS50994">
    <property type="entry name" value="INTEGRASE"/>
    <property type="match status" value="1"/>
</dbReference>
<feature type="region of interest" description="Disordered" evidence="1">
    <location>
        <begin position="678"/>
        <end position="715"/>
    </location>
</feature>
<dbReference type="EMBL" id="JAKGAQ010000006">
    <property type="protein sequence ID" value="MCF2872892.1"/>
    <property type="molecule type" value="Genomic_DNA"/>
</dbReference>
<evidence type="ECO:0000313" key="4">
    <source>
        <dbReference type="Proteomes" id="UP001200557"/>
    </source>
</evidence>
<protein>
    <submittedName>
        <fullName evidence="3">Mu transposase C-terminal domain-containing protein</fullName>
    </submittedName>
</protein>
<evidence type="ECO:0000313" key="3">
    <source>
        <dbReference type="EMBL" id="MCF2872892.1"/>
    </source>
</evidence>
<evidence type="ECO:0000259" key="2">
    <source>
        <dbReference type="PROSITE" id="PS50994"/>
    </source>
</evidence>
<reference evidence="3 4" key="1">
    <citation type="submission" date="2022-01" db="EMBL/GenBank/DDBJ databases">
        <title>Octadecabacter sp. nov., isolated from a marine alga.</title>
        <authorList>
            <person name="Jin M.S."/>
            <person name="Kim H.M."/>
            <person name="Han D.M."/>
            <person name="Jung J.J."/>
            <person name="Jeon C.O."/>
        </authorList>
    </citation>
    <scope>NUCLEOTIDE SEQUENCE [LARGE SCALE GENOMIC DNA]</scope>
    <source>
        <strain evidence="3 4">G9-8</strain>
    </source>
</reference>
<evidence type="ECO:0000256" key="1">
    <source>
        <dbReference type="SAM" id="MobiDB-lite"/>
    </source>
</evidence>
<dbReference type="Gene3D" id="3.30.420.10">
    <property type="entry name" value="Ribonuclease H-like superfamily/Ribonuclease H"/>
    <property type="match status" value="1"/>
</dbReference>
<dbReference type="Pfam" id="PF09299">
    <property type="entry name" value="Mu-transpos_C"/>
    <property type="match status" value="1"/>
</dbReference>
<dbReference type="InterPro" id="IPR012337">
    <property type="entry name" value="RNaseH-like_sf"/>
</dbReference>
<proteinExistence type="predicted"/>
<name>A0ABS9D046_9RHOB</name>
<dbReference type="InterPro" id="IPR036397">
    <property type="entry name" value="RNaseH_sf"/>
</dbReference>
<dbReference type="RefSeq" id="WP_235227224.1">
    <property type="nucleotide sequence ID" value="NZ_JAKGAQ010000006.1"/>
</dbReference>
<gene>
    <name evidence="3" type="ORF">L0664_17635</name>
</gene>
<dbReference type="Proteomes" id="UP001200557">
    <property type="component" value="Unassembled WGS sequence"/>
</dbReference>
<feature type="domain" description="Integrase catalytic" evidence="2">
    <location>
        <begin position="282"/>
        <end position="498"/>
    </location>
</feature>
<sequence>MTNPMQISPFARLTVGPHSYRNAAAAASGCSFERTDRPGVQVYFSFEKLRELLAQPENSLEPDYFLFERHELRATGVIAAVGMLPDKIKSEVVWRYAYVEVARQLVKAGRLKRTEFSVQVLLDEIERCVNKQAGAAQDGWVPKRAGRKKEFRAPPCAGTLLEWMRRYERAGNSPLGLVPRTFRSGNWKDRFSLEELRLLGTCIGRYLTRDRRSKRQVADDTRTRFDAENVERLEKGLPPLRVPSKRKVEREIAKLDPYSTYAQRHGVDAANREFMLYEQGIDASYPMERIEIDEWYVDLISILAERGALDHLSAEQLAELPRGRRWLYLAIDCATRCVVGMRLAVTPNSQDAIALLADITRDKTDLATAAGCKSAWAHFGGLKTVATDLGAAFVDDNFQTAIFDALGSPETPTGGLPQLRARVERIFGTFGTNLMPGLAGRTFSNPKDRGDYPSQEMASITDDALIQALILYVVDVYHNREHPGLGGETPNNCWNRLAQEKGVVADVPERTRRRAFGKPLNRKVTGRGVRVFGIDYTCQALRQFHPHSHETHVDLRIDLRDLGWIMVRIGDEWFHAMALQNCFAGVSYDEWQAAAKELRLKYRDEARLQEKIVAEALAKIASINAAEQKTFATLLRNVTPAGLARGEEDLFLGLSIDPEDPENFDLPPDDDLFGHVIPVPKRDDGGGSATVAIEPTTDSDADDEDAPLNWSFDDE</sequence>